<keyword evidence="1" id="KW-0732">Signal</keyword>
<keyword evidence="4" id="KW-1185">Reference proteome</keyword>
<name>A0A8T3A5D7_DENNO</name>
<sequence length="174" mass="20645">MGFWLLLSFALSGFIRRSTMTKVTWHKYIWHKKSALRYSVYAWLAFRGGLKTADVLVVRGIIVPNTYYFCHNEKETISHMFFECHYTFDIAKTLLPWMQNLFMRPNIHQLYDLIWENGSIATNRNYYLLTATSMVYFIWRARNDRLFGGIIDCKATTIAKIRRAISIKTHGWKI</sequence>
<feature type="chain" id="PRO_5035872739" description="Reverse transcriptase zinc-binding domain-containing protein" evidence="1">
    <location>
        <begin position="21"/>
        <end position="174"/>
    </location>
</feature>
<dbReference type="EMBL" id="JAGYWB010000018">
    <property type="protein sequence ID" value="KAI0491348.1"/>
    <property type="molecule type" value="Genomic_DNA"/>
</dbReference>
<evidence type="ECO:0000313" key="4">
    <source>
        <dbReference type="Proteomes" id="UP000829196"/>
    </source>
</evidence>
<evidence type="ECO:0000259" key="2">
    <source>
        <dbReference type="Pfam" id="PF13966"/>
    </source>
</evidence>
<dbReference type="OrthoDB" id="692410at2759"/>
<evidence type="ECO:0000313" key="3">
    <source>
        <dbReference type="EMBL" id="KAI0491348.1"/>
    </source>
</evidence>
<organism evidence="3 4">
    <name type="scientific">Dendrobium nobile</name>
    <name type="common">Orchid</name>
    <dbReference type="NCBI Taxonomy" id="94219"/>
    <lineage>
        <taxon>Eukaryota</taxon>
        <taxon>Viridiplantae</taxon>
        <taxon>Streptophyta</taxon>
        <taxon>Embryophyta</taxon>
        <taxon>Tracheophyta</taxon>
        <taxon>Spermatophyta</taxon>
        <taxon>Magnoliopsida</taxon>
        <taxon>Liliopsida</taxon>
        <taxon>Asparagales</taxon>
        <taxon>Orchidaceae</taxon>
        <taxon>Epidendroideae</taxon>
        <taxon>Malaxideae</taxon>
        <taxon>Dendrobiinae</taxon>
        <taxon>Dendrobium</taxon>
    </lineage>
</organism>
<feature type="domain" description="Reverse transcriptase zinc-binding" evidence="2">
    <location>
        <begin position="18"/>
        <end position="87"/>
    </location>
</feature>
<gene>
    <name evidence="3" type="ORF">KFK09_025608</name>
</gene>
<evidence type="ECO:0000256" key="1">
    <source>
        <dbReference type="SAM" id="SignalP"/>
    </source>
</evidence>
<feature type="signal peptide" evidence="1">
    <location>
        <begin position="1"/>
        <end position="20"/>
    </location>
</feature>
<protein>
    <recommendedName>
        <fullName evidence="2">Reverse transcriptase zinc-binding domain-containing protein</fullName>
    </recommendedName>
</protein>
<dbReference type="Proteomes" id="UP000829196">
    <property type="component" value="Unassembled WGS sequence"/>
</dbReference>
<comment type="caution">
    <text evidence="3">The sequence shown here is derived from an EMBL/GenBank/DDBJ whole genome shotgun (WGS) entry which is preliminary data.</text>
</comment>
<accession>A0A8T3A5D7</accession>
<dbReference type="AlphaFoldDB" id="A0A8T3A5D7"/>
<dbReference type="InterPro" id="IPR026960">
    <property type="entry name" value="RVT-Znf"/>
</dbReference>
<dbReference type="Pfam" id="PF13966">
    <property type="entry name" value="zf-RVT"/>
    <property type="match status" value="1"/>
</dbReference>
<reference evidence="3" key="1">
    <citation type="journal article" date="2022" name="Front. Genet.">
        <title>Chromosome-Scale Assembly of the Dendrobium nobile Genome Provides Insights Into the Molecular Mechanism of the Biosynthesis of the Medicinal Active Ingredient of Dendrobium.</title>
        <authorList>
            <person name="Xu Q."/>
            <person name="Niu S.-C."/>
            <person name="Li K.-L."/>
            <person name="Zheng P.-J."/>
            <person name="Zhang X.-J."/>
            <person name="Jia Y."/>
            <person name="Liu Y."/>
            <person name="Niu Y.-X."/>
            <person name="Yu L.-H."/>
            <person name="Chen D.-F."/>
            <person name="Zhang G.-Q."/>
        </authorList>
    </citation>
    <scope>NUCLEOTIDE SEQUENCE</scope>
    <source>
        <tissue evidence="3">Leaf</tissue>
    </source>
</reference>
<proteinExistence type="predicted"/>